<dbReference type="PROSITE" id="PS50172">
    <property type="entry name" value="BRCT"/>
    <property type="match status" value="1"/>
</dbReference>
<protein>
    <recommendedName>
        <fullName evidence="18">BRCT domain-containing protein</fullName>
    </recommendedName>
</protein>
<dbReference type="GO" id="GO:0008408">
    <property type="term" value="F:3'-5' exonuclease activity"/>
    <property type="evidence" value="ECO:0007669"/>
    <property type="project" value="InterPro"/>
</dbReference>
<keyword evidence="6" id="KW-0235">DNA replication</keyword>
<dbReference type="InterPro" id="IPR036420">
    <property type="entry name" value="BRCT_dom_sf"/>
</dbReference>
<dbReference type="InterPro" id="IPR012337">
    <property type="entry name" value="RNaseH-like_sf"/>
</dbReference>
<dbReference type="SUPFAM" id="SSF53098">
    <property type="entry name" value="Ribonuclease H-like"/>
    <property type="match status" value="1"/>
</dbReference>
<keyword evidence="10 13" id="KW-0472">Membrane</keyword>
<dbReference type="Gene3D" id="3.30.420.10">
    <property type="entry name" value="Ribonuclease H-like superfamily/Ribonuclease H"/>
    <property type="match status" value="1"/>
</dbReference>
<comment type="similarity">
    <text evidence="3">Belongs to the activator 1 large subunit family.</text>
</comment>
<dbReference type="GO" id="GO:0005634">
    <property type="term" value="C:nucleus"/>
    <property type="evidence" value="ECO:0007669"/>
    <property type="project" value="UniProtKB-SubCell"/>
</dbReference>
<dbReference type="SUPFAM" id="SSF47819">
    <property type="entry name" value="HRDC-like"/>
    <property type="match status" value="2"/>
</dbReference>
<evidence type="ECO:0000256" key="11">
    <source>
        <dbReference type="ARBA" id="ARBA00023242"/>
    </source>
</evidence>
<dbReference type="FunFam" id="3.40.50.10190:FF:000001">
    <property type="entry name" value="Replication factor C subunit 1"/>
    <property type="match status" value="1"/>
</dbReference>
<feature type="compositionally biased region" description="Polar residues" evidence="12">
    <location>
        <begin position="208"/>
        <end position="218"/>
    </location>
</feature>
<gene>
    <name evidence="16" type="ORF">BLS_008645</name>
</gene>
<dbReference type="Pfam" id="PF00533">
    <property type="entry name" value="BRCT"/>
    <property type="match status" value="1"/>
</dbReference>
<evidence type="ECO:0000256" key="7">
    <source>
        <dbReference type="ARBA" id="ARBA00022741"/>
    </source>
</evidence>
<feature type="domain" description="HRDC" evidence="15">
    <location>
        <begin position="440"/>
        <end position="520"/>
    </location>
</feature>
<feature type="transmembrane region" description="Helical" evidence="13">
    <location>
        <begin position="73"/>
        <end position="93"/>
    </location>
</feature>
<evidence type="ECO:0000256" key="13">
    <source>
        <dbReference type="SAM" id="Phobius"/>
    </source>
</evidence>
<dbReference type="AlphaFoldDB" id="A0A8H3U570"/>
<evidence type="ECO:0000256" key="4">
    <source>
        <dbReference type="ARBA" id="ARBA00008096"/>
    </source>
</evidence>
<feature type="compositionally biased region" description="Low complexity" evidence="12">
    <location>
        <begin position="654"/>
        <end position="725"/>
    </location>
</feature>
<keyword evidence="5 13" id="KW-0812">Transmembrane</keyword>
<evidence type="ECO:0000256" key="12">
    <source>
        <dbReference type="SAM" id="MobiDB-lite"/>
    </source>
</evidence>
<feature type="region of interest" description="Disordered" evidence="12">
    <location>
        <begin position="618"/>
        <end position="725"/>
    </location>
</feature>
<accession>A0A8H3U570</accession>
<dbReference type="GO" id="GO:0006888">
    <property type="term" value="P:endoplasmic reticulum to Golgi vesicle-mediated transport"/>
    <property type="evidence" value="ECO:0007669"/>
    <property type="project" value="InterPro"/>
</dbReference>
<evidence type="ECO:0000259" key="15">
    <source>
        <dbReference type="PROSITE" id="PS50967"/>
    </source>
</evidence>
<evidence type="ECO:0000256" key="1">
    <source>
        <dbReference type="ARBA" id="ARBA00004123"/>
    </source>
</evidence>
<dbReference type="CDD" id="cd06141">
    <property type="entry name" value="WRN_exo"/>
    <property type="match status" value="1"/>
</dbReference>
<dbReference type="PANTHER" id="PTHR13144:SF0">
    <property type="entry name" value="PROTEIN TEX261"/>
    <property type="match status" value="1"/>
</dbReference>
<dbReference type="GO" id="GO:0005524">
    <property type="term" value="F:ATP binding"/>
    <property type="evidence" value="ECO:0007669"/>
    <property type="project" value="UniProtKB-KW"/>
</dbReference>
<dbReference type="InterPro" id="IPR044876">
    <property type="entry name" value="HRDC_dom_sf"/>
</dbReference>
<dbReference type="SUPFAM" id="SSF52113">
    <property type="entry name" value="BRCT domain"/>
    <property type="match status" value="1"/>
</dbReference>
<dbReference type="InterPro" id="IPR002562">
    <property type="entry name" value="3'-5'_exonuclease_dom"/>
</dbReference>
<dbReference type="PROSITE" id="PS50967">
    <property type="entry name" value="HRDC"/>
    <property type="match status" value="2"/>
</dbReference>
<comment type="caution">
    <text evidence="16">The sequence shown here is derived from an EMBL/GenBank/DDBJ whole genome shotgun (WGS) entry which is preliminary data.</text>
</comment>
<dbReference type="InterPro" id="IPR002121">
    <property type="entry name" value="HRDC_dom"/>
</dbReference>
<keyword evidence="11" id="KW-0539">Nucleus</keyword>
<keyword evidence="9 13" id="KW-1133">Transmembrane helix</keyword>
<sequence length="801" mass="88695">MTDTASGLYYLSELVEEHTVLTKYLLQRLIYFVVALQTLLCLVDSFPVKLSLLSIFSHVIYAQNLRRFPVVKLTDPLFILSCVLVLVNHYLWFTHFQAPPRYRPDSSYNGYAYDTTEHPSFSEISSYFGLCVWLVPFALFVGLSAGENVLPSMGSEYATGNGSSFVAAGSEPGKKEQSREGLAKALVNNVRDWVGGAGEAAEREQNHIKPNTAISMSSQKRKREDIDGGETFHPSDEEDTRLWTYKLYRGPNGQKVRVKYCILGFDLEWKPFNGPNIKDMVSVIQLASESDIIIVHIAAFPGGREMTPRQLLSPSLKRILEDQSIIKVGLKISGDGNRMRDHLGVYMKGVVEVSRLRPDDSSLKNPSLSAMTKAFFGMPLDKKLSTSTWHRERRLRQDEIEYAGTDAYAGLKLFQHFIGDRAPSGLIYLDFRALEKKKRQFDPSSLLEKLKKLRLQLTADPQATIMDVGDNLALEAIAKHCPTTLSALNEVPRFRSTTLLKYKKAIIELVQDHMNTPPQDDTAIVESSPEPSQGTLEIAGTANCLAGLTFVITGVLPNLSRDNAQKVIEQFGGKVTTSPSRKTNYVVLGNDAGRKKLEMIGKLRLETVDEEELLDMIRTRQSPADTEHEGNRPSRAKKRARKDSKAGTRRSTAPSSLTSPQDSPSSQDLSSSSQIYDDSSHDSSASQTLGSSSQVPSPSQDTNISISSSQDSSSQASTSSQASDISSATTNIYNTLDSLRQNLSQRFRRPAEELATDDLLRNLAEVRPLSRVALKNLGAGGFAEMVLVYEGEDVVKICRRG</sequence>
<evidence type="ECO:0000256" key="2">
    <source>
        <dbReference type="ARBA" id="ARBA00004141"/>
    </source>
</evidence>
<feature type="domain" description="HRDC" evidence="15">
    <location>
        <begin position="726"/>
        <end position="801"/>
    </location>
</feature>
<name>A0A8H3U570_VENIN</name>
<evidence type="ECO:0000256" key="10">
    <source>
        <dbReference type="ARBA" id="ARBA00023136"/>
    </source>
</evidence>
<evidence type="ECO:0000256" key="9">
    <source>
        <dbReference type="ARBA" id="ARBA00022989"/>
    </source>
</evidence>
<dbReference type="InterPro" id="IPR010997">
    <property type="entry name" value="HRDC-like_sf"/>
</dbReference>
<evidence type="ECO:0000256" key="6">
    <source>
        <dbReference type="ARBA" id="ARBA00022705"/>
    </source>
</evidence>
<dbReference type="GO" id="GO:0097020">
    <property type="term" value="F:COPII receptor activity"/>
    <property type="evidence" value="ECO:0007669"/>
    <property type="project" value="InterPro"/>
</dbReference>
<feature type="transmembrane region" description="Helical" evidence="13">
    <location>
        <begin position="29"/>
        <end position="52"/>
    </location>
</feature>
<evidence type="ECO:0000259" key="14">
    <source>
        <dbReference type="PROSITE" id="PS50172"/>
    </source>
</evidence>
<dbReference type="Gene3D" id="1.10.150.80">
    <property type="entry name" value="HRDC domain"/>
    <property type="match status" value="1"/>
</dbReference>
<comment type="subcellular location">
    <subcellularLocation>
        <location evidence="2">Membrane</location>
        <topology evidence="2">Multi-pass membrane protein</topology>
    </subcellularLocation>
    <subcellularLocation>
        <location evidence="1">Nucleus</location>
    </subcellularLocation>
</comment>
<dbReference type="InterPro" id="IPR036397">
    <property type="entry name" value="RNaseH_sf"/>
</dbReference>
<feature type="domain" description="BRCT" evidence="14">
    <location>
        <begin position="540"/>
        <end position="621"/>
    </location>
</feature>
<comment type="similarity">
    <text evidence="4">Belongs to the SVP26 family.</text>
</comment>
<dbReference type="GO" id="GO:0003676">
    <property type="term" value="F:nucleic acid binding"/>
    <property type="evidence" value="ECO:0007669"/>
    <property type="project" value="InterPro"/>
</dbReference>
<dbReference type="Proteomes" id="UP000433883">
    <property type="component" value="Unassembled WGS sequence"/>
</dbReference>
<dbReference type="GO" id="GO:0000139">
    <property type="term" value="C:Golgi membrane"/>
    <property type="evidence" value="ECO:0007669"/>
    <property type="project" value="TreeGrafter"/>
</dbReference>
<evidence type="ECO:0000313" key="16">
    <source>
        <dbReference type="EMBL" id="KAE9964111.1"/>
    </source>
</evidence>
<organism evidence="16 17">
    <name type="scientific">Venturia inaequalis</name>
    <name type="common">Apple scab fungus</name>
    <dbReference type="NCBI Taxonomy" id="5025"/>
    <lineage>
        <taxon>Eukaryota</taxon>
        <taxon>Fungi</taxon>
        <taxon>Dikarya</taxon>
        <taxon>Ascomycota</taxon>
        <taxon>Pezizomycotina</taxon>
        <taxon>Dothideomycetes</taxon>
        <taxon>Pleosporomycetidae</taxon>
        <taxon>Venturiales</taxon>
        <taxon>Venturiaceae</taxon>
        <taxon>Venturia</taxon>
    </lineage>
</organism>
<feature type="transmembrane region" description="Helical" evidence="13">
    <location>
        <begin position="124"/>
        <end position="143"/>
    </location>
</feature>
<dbReference type="GO" id="GO:0006260">
    <property type="term" value="P:DNA replication"/>
    <property type="evidence" value="ECO:0007669"/>
    <property type="project" value="UniProtKB-KW"/>
</dbReference>
<proteinExistence type="inferred from homology"/>
<reference evidence="16 17" key="1">
    <citation type="submission" date="2019-11" db="EMBL/GenBank/DDBJ databases">
        <title>Venturia inaequalis Genome Resource.</title>
        <authorList>
            <person name="Lichtner F.J."/>
        </authorList>
    </citation>
    <scope>NUCLEOTIDE SEQUENCE [LARGE SCALE GENOMIC DNA]</scope>
    <source>
        <strain evidence="16">Bline_iso_100314</strain>
    </source>
</reference>
<evidence type="ECO:0000256" key="3">
    <source>
        <dbReference type="ARBA" id="ARBA00006116"/>
    </source>
</evidence>
<dbReference type="InterPro" id="IPR007277">
    <property type="entry name" value="Svp26/Tex261"/>
</dbReference>
<evidence type="ECO:0000256" key="5">
    <source>
        <dbReference type="ARBA" id="ARBA00022692"/>
    </source>
</evidence>
<dbReference type="SMART" id="SM00292">
    <property type="entry name" value="BRCT"/>
    <property type="match status" value="1"/>
</dbReference>
<keyword evidence="7" id="KW-0547">Nucleotide-binding</keyword>
<dbReference type="EMBL" id="WNWQ01000743">
    <property type="protein sequence ID" value="KAE9964111.1"/>
    <property type="molecule type" value="Genomic_DNA"/>
</dbReference>
<dbReference type="Gene3D" id="3.40.50.10190">
    <property type="entry name" value="BRCT domain"/>
    <property type="match status" value="1"/>
</dbReference>
<feature type="region of interest" description="Disordered" evidence="12">
    <location>
        <begin position="199"/>
        <end position="233"/>
    </location>
</feature>
<evidence type="ECO:0000313" key="17">
    <source>
        <dbReference type="Proteomes" id="UP000433883"/>
    </source>
</evidence>
<evidence type="ECO:0000256" key="8">
    <source>
        <dbReference type="ARBA" id="ARBA00022840"/>
    </source>
</evidence>
<evidence type="ECO:0008006" key="18">
    <source>
        <dbReference type="Google" id="ProtNLM"/>
    </source>
</evidence>
<dbReference type="InterPro" id="IPR001357">
    <property type="entry name" value="BRCT_dom"/>
</dbReference>
<keyword evidence="8" id="KW-0067">ATP-binding</keyword>
<dbReference type="GO" id="GO:0005789">
    <property type="term" value="C:endoplasmic reticulum membrane"/>
    <property type="evidence" value="ECO:0007669"/>
    <property type="project" value="TreeGrafter"/>
</dbReference>
<dbReference type="GO" id="GO:0030134">
    <property type="term" value="C:COPII-coated ER to Golgi transport vesicle"/>
    <property type="evidence" value="ECO:0007669"/>
    <property type="project" value="TreeGrafter"/>
</dbReference>
<dbReference type="Pfam" id="PF01612">
    <property type="entry name" value="DNA_pol_A_exo1"/>
    <property type="match status" value="1"/>
</dbReference>
<dbReference type="Pfam" id="PF04148">
    <property type="entry name" value="Erv26"/>
    <property type="match status" value="1"/>
</dbReference>
<dbReference type="PANTHER" id="PTHR13144">
    <property type="entry name" value="TEX261 PROTEIN"/>
    <property type="match status" value="1"/>
</dbReference>